<comment type="subunit">
    <text evidence="9">The complex comprises the extracytoplasmic solute receptor protein and the two transmembrane proteins.</text>
</comment>
<evidence type="ECO:0000256" key="3">
    <source>
        <dbReference type="ARBA" id="ARBA00022475"/>
    </source>
</evidence>
<accession>A0ABZ0GLN5</accession>
<evidence type="ECO:0000256" key="2">
    <source>
        <dbReference type="ARBA" id="ARBA00022448"/>
    </source>
</evidence>
<comment type="subcellular location">
    <subcellularLocation>
        <location evidence="1 9">Cell inner membrane</location>
        <topology evidence="1 9">Multi-pass membrane protein</topology>
    </subcellularLocation>
</comment>
<evidence type="ECO:0000256" key="5">
    <source>
        <dbReference type="ARBA" id="ARBA00022692"/>
    </source>
</evidence>
<sequence>MNKIISAIDKLLQLSLIAMISTIILAVLWQVLSRYLLQSPSSGSEEIARFLLIWISLLGAVYSYRMKMHLGLDVLVKKMQPKQELATQLLCHFLVLAFSVSVLFLGGINLVILTFNPVQISAALGIHMGYVYMVLPLSGVLMSLSALNELVTTWQQRMLQKEVH</sequence>
<evidence type="ECO:0000313" key="11">
    <source>
        <dbReference type="EMBL" id="WOH36283.1"/>
    </source>
</evidence>
<evidence type="ECO:0000313" key="12">
    <source>
        <dbReference type="Proteomes" id="UP001301442"/>
    </source>
</evidence>
<proteinExistence type="inferred from homology"/>
<dbReference type="PANTHER" id="PTHR35011:SF2">
    <property type="entry name" value="2,3-DIKETO-L-GULONATE TRAP TRANSPORTER SMALL PERMEASE PROTEIN YIAM"/>
    <property type="match status" value="1"/>
</dbReference>
<keyword evidence="4 9" id="KW-0997">Cell inner membrane</keyword>
<dbReference type="EMBL" id="CP136600">
    <property type="protein sequence ID" value="WOH36283.1"/>
    <property type="molecule type" value="Genomic_DNA"/>
</dbReference>
<dbReference type="RefSeq" id="WP_348395097.1">
    <property type="nucleotide sequence ID" value="NZ_CP136600.1"/>
</dbReference>
<dbReference type="Pfam" id="PF04290">
    <property type="entry name" value="DctQ"/>
    <property type="match status" value="1"/>
</dbReference>
<feature type="transmembrane region" description="Helical" evidence="9">
    <location>
        <begin position="85"/>
        <end position="110"/>
    </location>
</feature>
<evidence type="ECO:0000256" key="9">
    <source>
        <dbReference type="RuleBase" id="RU369079"/>
    </source>
</evidence>
<name>A0ABZ0GLN5_9GAMM</name>
<evidence type="ECO:0000256" key="7">
    <source>
        <dbReference type="ARBA" id="ARBA00023136"/>
    </source>
</evidence>
<evidence type="ECO:0000256" key="4">
    <source>
        <dbReference type="ARBA" id="ARBA00022519"/>
    </source>
</evidence>
<evidence type="ECO:0000259" key="10">
    <source>
        <dbReference type="Pfam" id="PF04290"/>
    </source>
</evidence>
<feature type="domain" description="Tripartite ATP-independent periplasmic transporters DctQ component" evidence="10">
    <location>
        <begin position="23"/>
        <end position="155"/>
    </location>
</feature>
<keyword evidence="12" id="KW-1185">Reference proteome</keyword>
<keyword evidence="6 9" id="KW-1133">Transmembrane helix</keyword>
<keyword evidence="2 9" id="KW-0813">Transport</keyword>
<feature type="transmembrane region" description="Helical" evidence="9">
    <location>
        <begin position="12"/>
        <end position="32"/>
    </location>
</feature>
<organism evidence="11 12">
    <name type="scientific">Thalassotalea fonticola</name>
    <dbReference type="NCBI Taxonomy" id="3065649"/>
    <lineage>
        <taxon>Bacteria</taxon>
        <taxon>Pseudomonadati</taxon>
        <taxon>Pseudomonadota</taxon>
        <taxon>Gammaproteobacteria</taxon>
        <taxon>Alteromonadales</taxon>
        <taxon>Colwelliaceae</taxon>
        <taxon>Thalassotalea</taxon>
    </lineage>
</organism>
<keyword evidence="3" id="KW-1003">Cell membrane</keyword>
<evidence type="ECO:0000256" key="8">
    <source>
        <dbReference type="ARBA" id="ARBA00038436"/>
    </source>
</evidence>
<comment type="similarity">
    <text evidence="8 9">Belongs to the TRAP transporter small permease family.</text>
</comment>
<comment type="function">
    <text evidence="9">Part of the tripartite ATP-independent periplasmic (TRAP) transport system.</text>
</comment>
<dbReference type="PANTHER" id="PTHR35011">
    <property type="entry name" value="2,3-DIKETO-L-GULONATE TRAP TRANSPORTER SMALL PERMEASE PROTEIN YIAM"/>
    <property type="match status" value="1"/>
</dbReference>
<dbReference type="InterPro" id="IPR055348">
    <property type="entry name" value="DctQ"/>
</dbReference>
<evidence type="ECO:0000256" key="6">
    <source>
        <dbReference type="ARBA" id="ARBA00022989"/>
    </source>
</evidence>
<protein>
    <recommendedName>
        <fullName evidence="9">TRAP transporter small permease protein</fullName>
    </recommendedName>
</protein>
<feature type="transmembrane region" description="Helical" evidence="9">
    <location>
        <begin position="47"/>
        <end position="64"/>
    </location>
</feature>
<keyword evidence="5 9" id="KW-0812">Transmembrane</keyword>
<dbReference type="Proteomes" id="UP001301442">
    <property type="component" value="Chromosome"/>
</dbReference>
<evidence type="ECO:0000256" key="1">
    <source>
        <dbReference type="ARBA" id="ARBA00004429"/>
    </source>
</evidence>
<feature type="transmembrane region" description="Helical" evidence="9">
    <location>
        <begin position="130"/>
        <end position="151"/>
    </location>
</feature>
<gene>
    <name evidence="11" type="ORF">RI844_12985</name>
</gene>
<dbReference type="InterPro" id="IPR007387">
    <property type="entry name" value="TRAP_DctQ"/>
</dbReference>
<keyword evidence="7 9" id="KW-0472">Membrane</keyword>
<reference evidence="11 12" key="1">
    <citation type="submission" date="2023-09" db="EMBL/GenBank/DDBJ databases">
        <authorList>
            <person name="Qi X."/>
        </authorList>
    </citation>
    <scope>NUCLEOTIDE SEQUENCE [LARGE SCALE GENOMIC DNA]</scope>
    <source>
        <strain evidence="11 12">S1-1</strain>
    </source>
</reference>